<name>A0A3B0YM74_9ZZZZ</name>
<feature type="domain" description="Thioredoxin" evidence="1">
    <location>
        <begin position="29"/>
        <end position="170"/>
    </location>
</feature>
<gene>
    <name evidence="2" type="ORF">MNBD_GAMMA15-239</name>
</gene>
<dbReference type="PANTHER" id="PTHR42852:SF13">
    <property type="entry name" value="PROTEIN DIPZ"/>
    <property type="match status" value="1"/>
</dbReference>
<evidence type="ECO:0000313" key="2">
    <source>
        <dbReference type="EMBL" id="VAW77243.1"/>
    </source>
</evidence>
<dbReference type="InterPro" id="IPR050553">
    <property type="entry name" value="Thioredoxin_ResA/DsbE_sf"/>
</dbReference>
<organism evidence="2">
    <name type="scientific">hydrothermal vent metagenome</name>
    <dbReference type="NCBI Taxonomy" id="652676"/>
    <lineage>
        <taxon>unclassified sequences</taxon>
        <taxon>metagenomes</taxon>
        <taxon>ecological metagenomes</taxon>
    </lineage>
</organism>
<reference evidence="2" key="1">
    <citation type="submission" date="2018-06" db="EMBL/GenBank/DDBJ databases">
        <authorList>
            <person name="Zhirakovskaya E."/>
        </authorList>
    </citation>
    <scope>NUCLEOTIDE SEQUENCE</scope>
</reference>
<dbReference type="PANTHER" id="PTHR42852">
    <property type="entry name" value="THIOL:DISULFIDE INTERCHANGE PROTEIN DSBE"/>
    <property type="match status" value="1"/>
</dbReference>
<accession>A0A3B0YM74</accession>
<dbReference type="InterPro" id="IPR013766">
    <property type="entry name" value="Thioredoxin_domain"/>
</dbReference>
<dbReference type="AlphaFoldDB" id="A0A3B0YM74"/>
<dbReference type="InterPro" id="IPR036249">
    <property type="entry name" value="Thioredoxin-like_sf"/>
</dbReference>
<dbReference type="InterPro" id="IPR017937">
    <property type="entry name" value="Thioredoxin_CS"/>
</dbReference>
<dbReference type="InterPro" id="IPR000866">
    <property type="entry name" value="AhpC/TSA"/>
</dbReference>
<dbReference type="CDD" id="cd02966">
    <property type="entry name" value="TlpA_like_family"/>
    <property type="match status" value="1"/>
</dbReference>
<dbReference type="EMBL" id="UOFN01000075">
    <property type="protein sequence ID" value="VAW77243.1"/>
    <property type="molecule type" value="Genomic_DNA"/>
</dbReference>
<dbReference type="Pfam" id="PF00578">
    <property type="entry name" value="AhpC-TSA"/>
    <property type="match status" value="1"/>
</dbReference>
<dbReference type="SUPFAM" id="SSF52833">
    <property type="entry name" value="Thioredoxin-like"/>
    <property type="match status" value="1"/>
</dbReference>
<protein>
    <submittedName>
        <fullName evidence="2">Thioredoxin family protein</fullName>
    </submittedName>
</protein>
<dbReference type="PROSITE" id="PS00194">
    <property type="entry name" value="THIOREDOXIN_1"/>
    <property type="match status" value="1"/>
</dbReference>
<sequence length="170" mass="19158">MKSIFTTLKLATLPLFACLLFSTGQAIAATPQGPAPDFALKTVSGENTRLSEHRGEVVMINFWASWCAPCRQEMPLLEELYTQYEPLGFTILGVNVEKDSKPALAMLEDIPVSFPILLDTDSVVSKMYKVVAMPTTVLIDRDGNMRYLHHGYLPGYEEKYQQQVRELIRE</sequence>
<evidence type="ECO:0000259" key="1">
    <source>
        <dbReference type="PROSITE" id="PS51352"/>
    </source>
</evidence>
<dbReference type="GO" id="GO:0016209">
    <property type="term" value="F:antioxidant activity"/>
    <property type="evidence" value="ECO:0007669"/>
    <property type="project" value="InterPro"/>
</dbReference>
<dbReference type="GO" id="GO:0016491">
    <property type="term" value="F:oxidoreductase activity"/>
    <property type="evidence" value="ECO:0007669"/>
    <property type="project" value="InterPro"/>
</dbReference>
<dbReference type="PROSITE" id="PS51352">
    <property type="entry name" value="THIOREDOXIN_2"/>
    <property type="match status" value="1"/>
</dbReference>
<dbReference type="Gene3D" id="3.40.30.10">
    <property type="entry name" value="Glutaredoxin"/>
    <property type="match status" value="1"/>
</dbReference>
<proteinExistence type="predicted"/>